<name>A0A8C4WZN0_EPTBU</name>
<dbReference type="OMA" id="INSCCRK"/>
<comment type="similarity">
    <text evidence="1 8">Belongs to the claudin family.</text>
</comment>
<evidence type="ECO:0000313" key="11">
    <source>
        <dbReference type="Proteomes" id="UP000694388"/>
    </source>
</evidence>
<evidence type="ECO:0000256" key="9">
    <source>
        <dbReference type="SAM" id="MobiDB-lite"/>
    </source>
</evidence>
<keyword evidence="11" id="KW-1185">Reference proteome</keyword>
<dbReference type="PROSITE" id="PS01346">
    <property type="entry name" value="CLAUDIN"/>
    <property type="match status" value="1"/>
</dbReference>
<feature type="transmembrane region" description="Helical" evidence="8">
    <location>
        <begin position="91"/>
        <end position="118"/>
    </location>
</feature>
<evidence type="ECO:0000313" key="10">
    <source>
        <dbReference type="Ensembl" id="ENSEBUP00000022625.1"/>
    </source>
</evidence>
<dbReference type="GO" id="GO:0005198">
    <property type="term" value="F:structural molecule activity"/>
    <property type="evidence" value="ECO:0007669"/>
    <property type="project" value="InterPro"/>
</dbReference>
<feature type="region of interest" description="Disordered" evidence="9">
    <location>
        <begin position="1"/>
        <end position="35"/>
    </location>
</feature>
<evidence type="ECO:0000256" key="1">
    <source>
        <dbReference type="ARBA" id="ARBA00008295"/>
    </source>
</evidence>
<dbReference type="InterPro" id="IPR006187">
    <property type="entry name" value="Claudin"/>
</dbReference>
<evidence type="ECO:0000256" key="2">
    <source>
        <dbReference type="ARBA" id="ARBA00022427"/>
    </source>
</evidence>
<dbReference type="GeneTree" id="ENSGT00940000161922"/>
<accession>A0A8C4WZN0</accession>
<proteinExistence type="inferred from homology"/>
<reference evidence="10" key="1">
    <citation type="submission" date="2025-08" db="UniProtKB">
        <authorList>
            <consortium name="Ensembl"/>
        </authorList>
    </citation>
    <scope>IDENTIFICATION</scope>
</reference>
<reference evidence="10" key="2">
    <citation type="submission" date="2025-09" db="UniProtKB">
        <authorList>
            <consortium name="Ensembl"/>
        </authorList>
    </citation>
    <scope>IDENTIFICATION</scope>
</reference>
<comment type="function">
    <text evidence="8">Claudins function as major constituents of the tight junction complexes that regulate the permeability of epithelia.</text>
</comment>
<dbReference type="AlphaFoldDB" id="A0A8C4WZN0"/>
<keyword evidence="6 8" id="KW-1133">Transmembrane helix</keyword>
<keyword evidence="2 8" id="KW-0796">Tight junction</keyword>
<evidence type="ECO:0000256" key="7">
    <source>
        <dbReference type="ARBA" id="ARBA00023136"/>
    </source>
</evidence>
<dbReference type="InterPro" id="IPR004031">
    <property type="entry name" value="PMP22/EMP/MP20/Claudin"/>
</dbReference>
<dbReference type="GO" id="GO:0005923">
    <property type="term" value="C:bicellular tight junction"/>
    <property type="evidence" value="ECO:0007669"/>
    <property type="project" value="UniProtKB-SubCell"/>
</dbReference>
<evidence type="ECO:0000256" key="5">
    <source>
        <dbReference type="ARBA" id="ARBA00022949"/>
    </source>
</evidence>
<dbReference type="PANTHER" id="PTHR12002">
    <property type="entry name" value="CLAUDIN"/>
    <property type="match status" value="1"/>
</dbReference>
<feature type="transmembrane region" description="Helical" evidence="8">
    <location>
        <begin position="179"/>
        <end position="203"/>
    </location>
</feature>
<evidence type="ECO:0000256" key="8">
    <source>
        <dbReference type="RuleBase" id="RU060637"/>
    </source>
</evidence>
<dbReference type="PRINTS" id="PR01077">
    <property type="entry name" value="CLAUDIN"/>
</dbReference>
<dbReference type="Ensembl" id="ENSEBUT00000023201.1">
    <property type="protein sequence ID" value="ENSEBUP00000022625.1"/>
    <property type="gene ID" value="ENSEBUG00000013938.1"/>
</dbReference>
<feature type="transmembrane region" description="Helical" evidence="8">
    <location>
        <begin position="130"/>
        <end position="159"/>
    </location>
</feature>
<sequence length="241" mass="25589">MVVLKALHNSSGSPKARSPPPPPPPPKSPLSPLANSSATLSSLSLPTSSLVATTMLSETTIVGLWYTCVDQGSQWECKAYDTFLGVPSTLLAARCLLVLSDLLCFLGTSVTIISLRCIRLPCEISSRTRVALTACAGTLCSLAAATTLVPVSAIAYQTVQGFFDPNLPDFMPRYELGDAIFLGWGSGISSLIAAVLLFVAAFCHRRESLNDRLKVLNQPLGQLIHRKTPSSTSGHAKVAYV</sequence>
<keyword evidence="5 8" id="KW-0965">Cell junction</keyword>
<comment type="subcellular location">
    <subcellularLocation>
        <location evidence="8">Cell junction</location>
        <location evidence="8">Tight junction</location>
    </subcellularLocation>
    <subcellularLocation>
        <location evidence="8">Cell membrane</location>
        <topology evidence="8">Multi-pass membrane protein</topology>
    </subcellularLocation>
</comment>
<keyword evidence="3 8" id="KW-1003">Cell membrane</keyword>
<evidence type="ECO:0000256" key="4">
    <source>
        <dbReference type="ARBA" id="ARBA00022692"/>
    </source>
</evidence>
<evidence type="ECO:0000256" key="6">
    <source>
        <dbReference type="ARBA" id="ARBA00022989"/>
    </source>
</evidence>
<dbReference type="GO" id="GO:0005886">
    <property type="term" value="C:plasma membrane"/>
    <property type="evidence" value="ECO:0007669"/>
    <property type="project" value="UniProtKB-SubCell"/>
</dbReference>
<dbReference type="InterPro" id="IPR017974">
    <property type="entry name" value="Claudin_CS"/>
</dbReference>
<feature type="compositionally biased region" description="Pro residues" evidence="9">
    <location>
        <begin position="17"/>
        <end position="29"/>
    </location>
</feature>
<comment type="caution">
    <text evidence="8">Lacks conserved residue(s) required for the propagation of feature annotation.</text>
</comment>
<dbReference type="Gene3D" id="1.20.140.150">
    <property type="match status" value="1"/>
</dbReference>
<organism evidence="10 11">
    <name type="scientific">Eptatretus burgeri</name>
    <name type="common">Inshore hagfish</name>
    <dbReference type="NCBI Taxonomy" id="7764"/>
    <lineage>
        <taxon>Eukaryota</taxon>
        <taxon>Metazoa</taxon>
        <taxon>Chordata</taxon>
        <taxon>Craniata</taxon>
        <taxon>Vertebrata</taxon>
        <taxon>Cyclostomata</taxon>
        <taxon>Myxini</taxon>
        <taxon>Myxiniformes</taxon>
        <taxon>Myxinidae</taxon>
        <taxon>Eptatretinae</taxon>
        <taxon>Eptatretus</taxon>
    </lineage>
</organism>
<keyword evidence="7 8" id="KW-0472">Membrane</keyword>
<keyword evidence="4 8" id="KW-0812">Transmembrane</keyword>
<dbReference type="Pfam" id="PF00822">
    <property type="entry name" value="PMP22_Claudin"/>
    <property type="match status" value="1"/>
</dbReference>
<evidence type="ECO:0000256" key="3">
    <source>
        <dbReference type="ARBA" id="ARBA00022475"/>
    </source>
</evidence>
<protein>
    <recommendedName>
        <fullName evidence="8">Claudin</fullName>
    </recommendedName>
</protein>
<dbReference type="Proteomes" id="UP000694388">
    <property type="component" value="Unplaced"/>
</dbReference>